<evidence type="ECO:0000256" key="8">
    <source>
        <dbReference type="ARBA" id="ARBA00023004"/>
    </source>
</evidence>
<dbReference type="InterPro" id="IPR036396">
    <property type="entry name" value="Cyt_P450_sf"/>
</dbReference>
<evidence type="ECO:0000256" key="3">
    <source>
        <dbReference type="ARBA" id="ARBA00022617"/>
    </source>
</evidence>
<organism evidence="12 13">
    <name type="scientific">Genlisea aurea</name>
    <dbReference type="NCBI Taxonomy" id="192259"/>
    <lineage>
        <taxon>Eukaryota</taxon>
        <taxon>Viridiplantae</taxon>
        <taxon>Streptophyta</taxon>
        <taxon>Embryophyta</taxon>
        <taxon>Tracheophyta</taxon>
        <taxon>Spermatophyta</taxon>
        <taxon>Magnoliopsida</taxon>
        <taxon>eudicotyledons</taxon>
        <taxon>Gunneridae</taxon>
        <taxon>Pentapetalae</taxon>
        <taxon>asterids</taxon>
        <taxon>lamiids</taxon>
        <taxon>Lamiales</taxon>
        <taxon>Lentibulariaceae</taxon>
        <taxon>Genlisea</taxon>
    </lineage>
</organism>
<feature type="transmembrane region" description="Helical" evidence="11">
    <location>
        <begin position="6"/>
        <end position="29"/>
    </location>
</feature>
<dbReference type="OrthoDB" id="909405at2759"/>
<dbReference type="GO" id="GO:0005506">
    <property type="term" value="F:iron ion binding"/>
    <property type="evidence" value="ECO:0007669"/>
    <property type="project" value="InterPro"/>
</dbReference>
<dbReference type="GO" id="GO:0020037">
    <property type="term" value="F:heme binding"/>
    <property type="evidence" value="ECO:0007669"/>
    <property type="project" value="InterPro"/>
</dbReference>
<dbReference type="GO" id="GO:0004497">
    <property type="term" value="F:monooxygenase activity"/>
    <property type="evidence" value="ECO:0007669"/>
    <property type="project" value="UniProtKB-KW"/>
</dbReference>
<dbReference type="Proteomes" id="UP000015453">
    <property type="component" value="Unassembled WGS sequence"/>
</dbReference>
<protein>
    <recommendedName>
        <fullName evidence="14">Cytochrome P450</fullName>
    </recommendedName>
</protein>
<dbReference type="GO" id="GO:0016705">
    <property type="term" value="F:oxidoreductase activity, acting on paired donors, with incorporation or reduction of molecular oxygen"/>
    <property type="evidence" value="ECO:0007669"/>
    <property type="project" value="InterPro"/>
</dbReference>
<dbReference type="EMBL" id="AUSU01003992">
    <property type="protein sequence ID" value="EPS65856.1"/>
    <property type="molecule type" value="Genomic_DNA"/>
</dbReference>
<comment type="similarity">
    <text evidence="2">Belongs to the cytochrome P450 family.</text>
</comment>
<keyword evidence="7" id="KW-0560">Oxidoreductase</keyword>
<evidence type="ECO:0000256" key="10">
    <source>
        <dbReference type="ARBA" id="ARBA00023136"/>
    </source>
</evidence>
<keyword evidence="10 11" id="KW-0472">Membrane</keyword>
<dbReference type="Gene3D" id="1.10.630.10">
    <property type="entry name" value="Cytochrome P450"/>
    <property type="match status" value="1"/>
</dbReference>
<evidence type="ECO:0000256" key="2">
    <source>
        <dbReference type="ARBA" id="ARBA00010617"/>
    </source>
</evidence>
<proteinExistence type="inferred from homology"/>
<dbReference type="SUPFAM" id="SSF48264">
    <property type="entry name" value="Cytochrome P450"/>
    <property type="match status" value="1"/>
</dbReference>
<keyword evidence="4 11" id="KW-0812">Transmembrane</keyword>
<comment type="subcellular location">
    <subcellularLocation>
        <location evidence="1">Membrane</location>
    </subcellularLocation>
</comment>
<evidence type="ECO:0000256" key="4">
    <source>
        <dbReference type="ARBA" id="ARBA00022692"/>
    </source>
</evidence>
<keyword evidence="5" id="KW-0479">Metal-binding</keyword>
<evidence type="ECO:0000313" key="12">
    <source>
        <dbReference type="EMBL" id="EPS65856.1"/>
    </source>
</evidence>
<evidence type="ECO:0000256" key="9">
    <source>
        <dbReference type="ARBA" id="ARBA00023033"/>
    </source>
</evidence>
<evidence type="ECO:0000313" key="13">
    <source>
        <dbReference type="Proteomes" id="UP000015453"/>
    </source>
</evidence>
<gene>
    <name evidence="12" type="ORF">M569_08920</name>
</gene>
<evidence type="ECO:0008006" key="14">
    <source>
        <dbReference type="Google" id="ProtNLM"/>
    </source>
</evidence>
<name>S8CM82_9LAMI</name>
<dbReference type="PANTHER" id="PTHR24282">
    <property type="entry name" value="CYTOCHROME P450 FAMILY MEMBER"/>
    <property type="match status" value="1"/>
</dbReference>
<keyword evidence="6 11" id="KW-1133">Transmembrane helix</keyword>
<dbReference type="AlphaFoldDB" id="S8CM82"/>
<evidence type="ECO:0000256" key="11">
    <source>
        <dbReference type="SAM" id="Phobius"/>
    </source>
</evidence>
<keyword evidence="8" id="KW-0408">Iron</keyword>
<dbReference type="GO" id="GO:0016020">
    <property type="term" value="C:membrane"/>
    <property type="evidence" value="ECO:0007669"/>
    <property type="project" value="UniProtKB-SubCell"/>
</dbReference>
<dbReference type="InterPro" id="IPR050665">
    <property type="entry name" value="Cytochrome_P450_Monooxygen"/>
</dbReference>
<comment type="caution">
    <text evidence="12">The sequence shown here is derived from an EMBL/GenBank/DDBJ whole genome shotgun (WGS) entry which is preliminary data.</text>
</comment>
<evidence type="ECO:0000256" key="5">
    <source>
        <dbReference type="ARBA" id="ARBA00022723"/>
    </source>
</evidence>
<accession>S8CM82</accession>
<keyword evidence="9" id="KW-0503">Monooxygenase</keyword>
<evidence type="ECO:0000256" key="1">
    <source>
        <dbReference type="ARBA" id="ARBA00004370"/>
    </source>
</evidence>
<reference evidence="12 13" key="1">
    <citation type="journal article" date="2013" name="BMC Genomics">
        <title>The miniature genome of a carnivorous plant Genlisea aurea contains a low number of genes and short non-coding sequences.</title>
        <authorList>
            <person name="Leushkin E.V."/>
            <person name="Sutormin R.A."/>
            <person name="Nabieva E.R."/>
            <person name="Penin A.A."/>
            <person name="Kondrashov A.S."/>
            <person name="Logacheva M.D."/>
        </authorList>
    </citation>
    <scope>NUCLEOTIDE SEQUENCE [LARGE SCALE GENOMIC DNA]</scope>
</reference>
<sequence>MEIPSILFLGCLVFLVAFCSWKALNFAYLRPRKLERFLRKQGFKGNRFKFLYGDTKEMRQIFEASKTGSINLDDDIKPRVGGFIAKAIATYGNYCFVWLGPKPSVIINDPEIAKEILTKTETFGKTLLNDRLLRHLVTGVASMKERNGSSTEKF</sequence>
<keyword evidence="13" id="KW-1185">Reference proteome</keyword>
<evidence type="ECO:0000256" key="6">
    <source>
        <dbReference type="ARBA" id="ARBA00022989"/>
    </source>
</evidence>
<dbReference type="PANTHER" id="PTHR24282:SF255">
    <property type="entry name" value="CYTOCHROME P450 72A11-RELATED"/>
    <property type="match status" value="1"/>
</dbReference>
<evidence type="ECO:0000256" key="7">
    <source>
        <dbReference type="ARBA" id="ARBA00023002"/>
    </source>
</evidence>
<keyword evidence="3" id="KW-0349">Heme</keyword>